<name>A0A9P5LA43_9HYPO</name>
<protein>
    <recommendedName>
        <fullName evidence="3">DUF3533 domain-containing protein</fullName>
    </recommendedName>
</protein>
<keyword evidence="2" id="KW-0812">Transmembrane</keyword>
<dbReference type="InterPro" id="IPR053001">
    <property type="entry name" value="MNNG_permease-like"/>
</dbReference>
<organism evidence="4 5">
    <name type="scientific">Cylindrodendrum hubeiense</name>
    <dbReference type="NCBI Taxonomy" id="595255"/>
    <lineage>
        <taxon>Eukaryota</taxon>
        <taxon>Fungi</taxon>
        <taxon>Dikarya</taxon>
        <taxon>Ascomycota</taxon>
        <taxon>Pezizomycotina</taxon>
        <taxon>Sordariomycetes</taxon>
        <taxon>Hypocreomycetidae</taxon>
        <taxon>Hypocreales</taxon>
        <taxon>Nectriaceae</taxon>
        <taxon>Cylindrodendrum</taxon>
    </lineage>
</organism>
<dbReference type="EMBL" id="JAANBB010000156">
    <property type="protein sequence ID" value="KAF7548183.1"/>
    <property type="molecule type" value="Genomic_DNA"/>
</dbReference>
<dbReference type="PANTHER" id="PTHR34814">
    <property type="entry name" value="NITROSOGUANIDINE RESISTANCE PROTEIN SNG1"/>
    <property type="match status" value="1"/>
</dbReference>
<dbReference type="OrthoDB" id="2140105at2759"/>
<dbReference type="Pfam" id="PF12051">
    <property type="entry name" value="DUF3533"/>
    <property type="match status" value="1"/>
</dbReference>
<keyword evidence="2" id="KW-1133">Transmembrane helix</keyword>
<keyword evidence="5" id="KW-1185">Reference proteome</keyword>
<feature type="transmembrane region" description="Helical" evidence="2">
    <location>
        <begin position="43"/>
        <end position="63"/>
    </location>
</feature>
<dbReference type="Proteomes" id="UP000722485">
    <property type="component" value="Unassembled WGS sequence"/>
</dbReference>
<dbReference type="AlphaFoldDB" id="A0A9P5LA43"/>
<dbReference type="GO" id="GO:0016020">
    <property type="term" value="C:membrane"/>
    <property type="evidence" value="ECO:0007669"/>
    <property type="project" value="TreeGrafter"/>
</dbReference>
<evidence type="ECO:0000313" key="4">
    <source>
        <dbReference type="EMBL" id="KAF7548183.1"/>
    </source>
</evidence>
<evidence type="ECO:0000256" key="1">
    <source>
        <dbReference type="SAM" id="MobiDB-lite"/>
    </source>
</evidence>
<dbReference type="PANTHER" id="PTHR34814:SF2">
    <property type="entry name" value="DUF3533 DOMAIN-CONTAINING PROTEIN"/>
    <property type="match status" value="1"/>
</dbReference>
<feature type="domain" description="DUF3533" evidence="3">
    <location>
        <begin position="49"/>
        <end position="328"/>
    </location>
</feature>
<comment type="caution">
    <text evidence="4">The sequence shown here is derived from an EMBL/GenBank/DDBJ whole genome shotgun (WGS) entry which is preliminary data.</text>
</comment>
<reference evidence="4" key="1">
    <citation type="submission" date="2020-03" db="EMBL/GenBank/DDBJ databases">
        <title>Draft Genome Sequence of Cylindrodendrum hubeiense.</title>
        <authorList>
            <person name="Buettner E."/>
            <person name="Kellner H."/>
        </authorList>
    </citation>
    <scope>NUCLEOTIDE SEQUENCE</scope>
    <source>
        <strain evidence="4">IHI 201604</strain>
    </source>
</reference>
<feature type="transmembrane region" description="Helical" evidence="2">
    <location>
        <begin position="285"/>
        <end position="303"/>
    </location>
</feature>
<evidence type="ECO:0000256" key="2">
    <source>
        <dbReference type="SAM" id="Phobius"/>
    </source>
</evidence>
<proteinExistence type="predicted"/>
<accession>A0A9P5LA43</accession>
<keyword evidence="2" id="KW-0472">Membrane</keyword>
<evidence type="ECO:0000259" key="3">
    <source>
        <dbReference type="Pfam" id="PF12051"/>
    </source>
</evidence>
<feature type="transmembrane region" description="Helical" evidence="2">
    <location>
        <begin position="240"/>
        <end position="264"/>
    </location>
</feature>
<evidence type="ECO:0000313" key="5">
    <source>
        <dbReference type="Proteomes" id="UP000722485"/>
    </source>
</evidence>
<dbReference type="InterPro" id="IPR022703">
    <property type="entry name" value="DUF3533"/>
</dbReference>
<sequence length="338" mass="37537">MAQQLSRDQSREPTLHDEPEIPEARHGINSPQWRDRRAIASKALVGVMLGILIIFLADLSYLFGATFKVNDRVSTLNILIVDYNGGPVGEAIANAYKGLQSKQFPSLELQSTDDYPNVSDVKHGVCKADYWGAIYIHKGASARLAAAYDGGAAAEDFNPSDSITYIYNAARYPTVASGYLTSNLQTLLGASRAGYYQTKSGQAALRSINTINAAAVQAYLNPIQGTTEIIQPTNQGSRNLYNTINIIMAILGQFFYVLAINGLFDKFGIHKGMRVRNVWLMRFTAGKIFSMLFAIVVTGYIWAFREDWDITSSQWALNWLTFWLFIVCGGKVQRWSET</sequence>
<feature type="transmembrane region" description="Helical" evidence="2">
    <location>
        <begin position="315"/>
        <end position="332"/>
    </location>
</feature>
<feature type="compositionally biased region" description="Basic and acidic residues" evidence="1">
    <location>
        <begin position="8"/>
        <end position="26"/>
    </location>
</feature>
<feature type="region of interest" description="Disordered" evidence="1">
    <location>
        <begin position="1"/>
        <end position="28"/>
    </location>
</feature>
<gene>
    <name evidence="4" type="ORF">G7Z17_g7220</name>
</gene>